<dbReference type="Proteomes" id="UP000000490">
    <property type="component" value="Chromosome"/>
</dbReference>
<evidence type="ECO:0000256" key="1">
    <source>
        <dbReference type="SAM" id="MobiDB-lite"/>
    </source>
</evidence>
<gene>
    <name evidence="2" type="ordered locus">F7308_1756</name>
</gene>
<accession>A0ABM5MBS9</accession>
<organism evidence="2 3">
    <name type="scientific">Francisella salina</name>
    <dbReference type="NCBI Taxonomy" id="573569"/>
    <lineage>
        <taxon>Bacteria</taxon>
        <taxon>Pseudomonadati</taxon>
        <taxon>Pseudomonadota</taxon>
        <taxon>Gammaproteobacteria</taxon>
        <taxon>Thiotrichales</taxon>
        <taxon>Francisellaceae</taxon>
        <taxon>Francisella</taxon>
    </lineage>
</organism>
<reference evidence="2" key="1">
    <citation type="submission" date="2011-05" db="EMBL/GenBank/DDBJ databases">
        <authorList>
            <person name="Kuske C.R."/>
            <person name="Challacombe J.F."/>
            <person name="Siddaramappa S."/>
            <person name="Petersen J.M."/>
            <person name="Bruce D.C."/>
        </authorList>
    </citation>
    <scope>NUCLEOTIDE SEQUENCE</scope>
    <source>
        <strain evidence="2">TX077308</strain>
    </source>
</reference>
<evidence type="ECO:0000313" key="2">
    <source>
        <dbReference type="EMBL" id="AEI36680.1"/>
    </source>
</evidence>
<name>A0ABM5MBS9_FRAST</name>
<evidence type="ECO:0000313" key="3">
    <source>
        <dbReference type="Proteomes" id="UP000000490"/>
    </source>
</evidence>
<protein>
    <submittedName>
        <fullName evidence="2">Uncharacterized protein</fullName>
    </submittedName>
</protein>
<dbReference type="EMBL" id="CP002872">
    <property type="protein sequence ID" value="AEI36680.1"/>
    <property type="molecule type" value="Genomic_DNA"/>
</dbReference>
<sequence>MKFSLANLTKLGEGVSPSTPRAEHSSNLSAPAFWALSID</sequence>
<feature type="region of interest" description="Disordered" evidence="1">
    <location>
        <begin position="1"/>
        <end position="27"/>
    </location>
</feature>
<proteinExistence type="predicted"/>
<keyword evidence="3" id="KW-1185">Reference proteome</keyword>